<protein>
    <recommendedName>
        <fullName evidence="3">DUF4178 domain-containing protein</fullName>
    </recommendedName>
</protein>
<feature type="transmembrane region" description="Helical" evidence="2">
    <location>
        <begin position="401"/>
        <end position="422"/>
    </location>
</feature>
<evidence type="ECO:0000256" key="2">
    <source>
        <dbReference type="SAM" id="Phobius"/>
    </source>
</evidence>
<keyword evidence="2" id="KW-1133">Transmembrane helix</keyword>
<dbReference type="AlphaFoldDB" id="A0A292ZB31"/>
<feature type="transmembrane region" description="Helical" evidence="2">
    <location>
        <begin position="230"/>
        <end position="248"/>
    </location>
</feature>
<dbReference type="EMBL" id="BEWI01000030">
    <property type="protein sequence ID" value="GAY20338.1"/>
    <property type="molecule type" value="Genomic_DNA"/>
</dbReference>
<reference evidence="4 5" key="1">
    <citation type="journal article" date="2013" name="Biodegradation">
        <title>Occurrence of 4-tert-butylphenol (4-t-BP) biodegradation in an aquatic sample caused by the presence of Spirodela polyrrhiza and isolation of a 4-t-BP-utilizing bacterium.</title>
        <authorList>
            <person name="Ogata Y."/>
            <person name="Toyama T."/>
            <person name="Yu N."/>
            <person name="Wang X."/>
            <person name="Sei K."/>
            <person name="Ike M."/>
        </authorList>
    </citation>
    <scope>NUCLEOTIDE SEQUENCE [LARGE SCALE GENOMIC DNA]</scope>
    <source>
        <strain evidence="4 5">OMI</strain>
    </source>
</reference>
<feature type="domain" description="DUF4178" evidence="3">
    <location>
        <begin position="63"/>
        <end position="192"/>
    </location>
</feature>
<evidence type="ECO:0000313" key="5">
    <source>
        <dbReference type="Proteomes" id="UP000221538"/>
    </source>
</evidence>
<name>A0A292ZB31_SPHSA</name>
<evidence type="ECO:0000313" key="4">
    <source>
        <dbReference type="EMBL" id="GAY20338.1"/>
    </source>
</evidence>
<evidence type="ECO:0000259" key="3">
    <source>
        <dbReference type="Pfam" id="PF13785"/>
    </source>
</evidence>
<accession>A0A292ZB31</accession>
<feature type="region of interest" description="Disordered" evidence="1">
    <location>
        <begin position="362"/>
        <end position="381"/>
    </location>
</feature>
<dbReference type="Proteomes" id="UP000221538">
    <property type="component" value="Unassembled WGS sequence"/>
</dbReference>
<dbReference type="RefSeq" id="WP_099185427.1">
    <property type="nucleotide sequence ID" value="NZ_BEWI01000030.1"/>
</dbReference>
<gene>
    <name evidence="4" type="ORF">SFOMI_0862</name>
</gene>
<keyword evidence="2" id="KW-0472">Membrane</keyword>
<dbReference type="InterPro" id="IPR025235">
    <property type="entry name" value="DUF4178"/>
</dbReference>
<organism evidence="4 5">
    <name type="scientific">Sphingobium fuliginis (strain ATCC 27551)</name>
    <dbReference type="NCBI Taxonomy" id="336203"/>
    <lineage>
        <taxon>Bacteria</taxon>
        <taxon>Pseudomonadati</taxon>
        <taxon>Pseudomonadota</taxon>
        <taxon>Alphaproteobacteria</taxon>
        <taxon>Sphingomonadales</taxon>
        <taxon>Sphingomonadaceae</taxon>
        <taxon>Sphingobium</taxon>
    </lineage>
</organism>
<dbReference type="Pfam" id="PF13785">
    <property type="entry name" value="DUF4178"/>
    <property type="match status" value="1"/>
</dbReference>
<proteinExistence type="predicted"/>
<reference evidence="4 5" key="2">
    <citation type="journal article" date="2013" name="Environ. Sci. Technol.">
        <title>The 4-tert-butylphenol-utilizing bacterium Sphingobium fuliginis OMI can degrade bisphenols via phenolic ring hydroxylation and meta-cleavage pathway.</title>
        <authorList>
            <person name="Ogata Y."/>
            <person name="Goda S."/>
            <person name="Toyama T."/>
            <person name="Sei K."/>
            <person name="Ike M."/>
        </authorList>
    </citation>
    <scope>NUCLEOTIDE SEQUENCE [LARGE SCALE GENOMIC DNA]</scope>
    <source>
        <strain evidence="4 5">OMI</strain>
    </source>
</reference>
<comment type="caution">
    <text evidence="4">The sequence shown here is derived from an EMBL/GenBank/DDBJ whole genome shotgun (WGS) entry which is preliminary data.</text>
</comment>
<evidence type="ECO:0000256" key="1">
    <source>
        <dbReference type="SAM" id="MobiDB-lite"/>
    </source>
</evidence>
<keyword evidence="2" id="KW-0812">Transmembrane</keyword>
<sequence length="447" mass="49826">MADDAAVRTLACPACGGTVAMRAAGYTVTLACEYCGSLIDVAHPDARLITRYAETQASLAIPLGTRGMLRGIEWEAIGWLERTDGWAAWEEYLLFNPYHGYRWLIAQDGQWSLGTMLTAAPRYEGGEMIVDGRSYSSFYHDNRARVTRVAGEFYWRVKVGEEVRSRDYVRPGFMLSLEEDDREQSWTLSELLSAREIRRAFDVPPPPRWMPGMTPLAHQPSHYARRIREWLPIGAIAFMALLVLLMLFGRTMQPQTFGFPVTPDGAQVSQSFGPIIVPVGRQAMTVETLTSNVEQGWVDIEIAFVNRKTQESYEAYALNEHYSGYDSDGSWAEGSRSQILKVASLPAGTYDLVVDAQAHHWGSSADSSSWNPVSGRYETASQPPVDVSLTVSRGARFLSNFWLAVLLVLVPPLLMLVLHILFENARLAQKDGPDPDASDWIRGLANP</sequence>